<proteinExistence type="predicted"/>
<evidence type="ECO:0000313" key="1">
    <source>
        <dbReference type="EMBL" id="JAH88747.1"/>
    </source>
</evidence>
<sequence>MRFQLPCAACHQTNKQKKKLQT</sequence>
<organism evidence="1">
    <name type="scientific">Anguilla anguilla</name>
    <name type="common">European freshwater eel</name>
    <name type="synonym">Muraena anguilla</name>
    <dbReference type="NCBI Taxonomy" id="7936"/>
    <lineage>
        <taxon>Eukaryota</taxon>
        <taxon>Metazoa</taxon>
        <taxon>Chordata</taxon>
        <taxon>Craniata</taxon>
        <taxon>Vertebrata</taxon>
        <taxon>Euteleostomi</taxon>
        <taxon>Actinopterygii</taxon>
        <taxon>Neopterygii</taxon>
        <taxon>Teleostei</taxon>
        <taxon>Anguilliformes</taxon>
        <taxon>Anguillidae</taxon>
        <taxon>Anguilla</taxon>
    </lineage>
</organism>
<dbReference type="EMBL" id="GBXM01019830">
    <property type="protein sequence ID" value="JAH88747.1"/>
    <property type="molecule type" value="Transcribed_RNA"/>
</dbReference>
<protein>
    <recommendedName>
        <fullName evidence="2">Cytochrome c domain-containing protein</fullName>
    </recommendedName>
</protein>
<evidence type="ECO:0008006" key="2">
    <source>
        <dbReference type="Google" id="ProtNLM"/>
    </source>
</evidence>
<dbReference type="AlphaFoldDB" id="A0A0E9WEI5"/>
<name>A0A0E9WEI5_ANGAN</name>
<reference evidence="1" key="1">
    <citation type="submission" date="2014-11" db="EMBL/GenBank/DDBJ databases">
        <authorList>
            <person name="Amaro Gonzalez C."/>
        </authorList>
    </citation>
    <scope>NUCLEOTIDE SEQUENCE</scope>
</reference>
<accession>A0A0E9WEI5</accession>
<reference evidence="1" key="2">
    <citation type="journal article" date="2015" name="Fish Shellfish Immunol.">
        <title>Early steps in the European eel (Anguilla anguilla)-Vibrio vulnificus interaction in the gills: Role of the RtxA13 toxin.</title>
        <authorList>
            <person name="Callol A."/>
            <person name="Pajuelo D."/>
            <person name="Ebbesson L."/>
            <person name="Teles M."/>
            <person name="MacKenzie S."/>
            <person name="Amaro C."/>
        </authorList>
    </citation>
    <scope>NUCLEOTIDE SEQUENCE</scope>
</reference>